<name>A0A8I1DN83_BURCE</name>
<feature type="transmembrane region" description="Helical" evidence="1">
    <location>
        <begin position="225"/>
        <end position="243"/>
    </location>
</feature>
<comment type="caution">
    <text evidence="2">The sequence shown here is derived from an EMBL/GenBank/DDBJ whole genome shotgun (WGS) entry which is preliminary data.</text>
</comment>
<feature type="transmembrane region" description="Helical" evidence="1">
    <location>
        <begin position="365"/>
        <end position="383"/>
    </location>
</feature>
<keyword evidence="1" id="KW-1133">Transmembrane helix</keyword>
<dbReference type="AlphaFoldDB" id="A0A8I1DN83"/>
<organism evidence="2 3">
    <name type="scientific">Burkholderia cepacia</name>
    <name type="common">Pseudomonas cepacia</name>
    <dbReference type="NCBI Taxonomy" id="292"/>
    <lineage>
        <taxon>Bacteria</taxon>
        <taxon>Pseudomonadati</taxon>
        <taxon>Pseudomonadota</taxon>
        <taxon>Betaproteobacteria</taxon>
        <taxon>Burkholderiales</taxon>
        <taxon>Burkholderiaceae</taxon>
        <taxon>Burkholderia</taxon>
        <taxon>Burkholderia cepacia complex</taxon>
    </lineage>
</organism>
<gene>
    <name evidence="2" type="ORF">JAO13_17080</name>
</gene>
<evidence type="ECO:0000256" key="1">
    <source>
        <dbReference type="SAM" id="Phobius"/>
    </source>
</evidence>
<feature type="transmembrane region" description="Helical" evidence="1">
    <location>
        <begin position="176"/>
        <end position="196"/>
    </location>
</feature>
<evidence type="ECO:0000313" key="2">
    <source>
        <dbReference type="EMBL" id="MBH9698153.1"/>
    </source>
</evidence>
<keyword evidence="1" id="KW-0472">Membrane</keyword>
<feature type="transmembrane region" description="Helical" evidence="1">
    <location>
        <begin position="61"/>
        <end position="78"/>
    </location>
</feature>
<protein>
    <submittedName>
        <fullName evidence="2">Uncharacterized protein</fullName>
    </submittedName>
</protein>
<keyword evidence="1" id="KW-0812">Transmembrane</keyword>
<feature type="transmembrane region" description="Helical" evidence="1">
    <location>
        <begin position="419"/>
        <end position="438"/>
    </location>
</feature>
<feature type="transmembrane region" description="Helical" evidence="1">
    <location>
        <begin position="317"/>
        <end position="336"/>
    </location>
</feature>
<feature type="transmembrane region" description="Helical" evidence="1">
    <location>
        <begin position="203"/>
        <end position="219"/>
    </location>
</feature>
<dbReference type="EMBL" id="JAEDXG010000015">
    <property type="protein sequence ID" value="MBH9698153.1"/>
    <property type="molecule type" value="Genomic_DNA"/>
</dbReference>
<sequence length="439" mass="47309">MRHGDLARAAPAAKGTGSCAATTTVAGCRVHLLGERELEAMLSCRLRWYALATSNLLRRHWQALLLLAMLLLPAMPVFSQTRILGAPVLAALAPSHGIEWRFAWVHLLEAVGILWVLAQRRAITGGPFVTFLASLPVSNGRRRAIDTIVVIVASTPLLLPVLAAAIALAFLPQKAINYLFVLDLFLITLGWQLTALSRNLRNAIALIVANVFLIGGFHTEGALRPAWLTVALLLAAFTIAHTAPARAARSEMPGAFSRRIADAIRVRVRSGLPPIARLQVGILRDRAASTAGHCLMMGAVTASTCFLLALWGFDQRAVPLTLIAQAVIMLIAATTYRDLRAAHLHASHFMRSLPLSTFAKRRADWLTVAALALPFAAVAPLLLLTHGVLSSRMAAALVCSGAPLVALHYLPQRYASRQSVLLGIALTVVWVTLAWQVFV</sequence>
<accession>A0A8I1DN83</accession>
<dbReference type="RefSeq" id="WP_176131216.1">
    <property type="nucleotide sequence ID" value="NZ_CADDZZ010000018.1"/>
</dbReference>
<proteinExistence type="predicted"/>
<reference evidence="2" key="1">
    <citation type="submission" date="2020-12" db="EMBL/GenBank/DDBJ databases">
        <title>Burkholderia cepacia complex in Mexico.</title>
        <authorList>
            <person name="Estrada P."/>
        </authorList>
    </citation>
    <scope>NUCLEOTIDE SEQUENCE</scope>
    <source>
        <strain evidence="2">871</strain>
    </source>
</reference>
<dbReference type="Proteomes" id="UP000645612">
    <property type="component" value="Unassembled WGS sequence"/>
</dbReference>
<evidence type="ECO:0000313" key="3">
    <source>
        <dbReference type="Proteomes" id="UP000645612"/>
    </source>
</evidence>
<dbReference type="PROSITE" id="PS51257">
    <property type="entry name" value="PROKAR_LIPOPROTEIN"/>
    <property type="match status" value="1"/>
</dbReference>
<feature type="transmembrane region" description="Helical" evidence="1">
    <location>
        <begin position="294"/>
        <end position="311"/>
    </location>
</feature>
<feature type="transmembrane region" description="Helical" evidence="1">
    <location>
        <begin position="98"/>
        <end position="118"/>
    </location>
</feature>
<feature type="transmembrane region" description="Helical" evidence="1">
    <location>
        <begin position="389"/>
        <end position="407"/>
    </location>
</feature>
<feature type="transmembrane region" description="Helical" evidence="1">
    <location>
        <begin position="148"/>
        <end position="170"/>
    </location>
</feature>